<proteinExistence type="predicted"/>
<organism evidence="1 2">
    <name type="scientific">Streptomyces blastmyceticus</name>
    <dbReference type="NCBI Taxonomy" id="68180"/>
    <lineage>
        <taxon>Bacteria</taxon>
        <taxon>Bacillati</taxon>
        <taxon>Actinomycetota</taxon>
        <taxon>Actinomycetes</taxon>
        <taxon>Kitasatosporales</taxon>
        <taxon>Streptomycetaceae</taxon>
        <taxon>Streptomyces</taxon>
    </lineage>
</organism>
<comment type="caution">
    <text evidence="1">The sequence shown here is derived from an EMBL/GenBank/DDBJ whole genome shotgun (WGS) entry which is preliminary data.</text>
</comment>
<evidence type="ECO:0000313" key="1">
    <source>
        <dbReference type="EMBL" id="GAA0363220.1"/>
    </source>
</evidence>
<evidence type="ECO:0000313" key="2">
    <source>
        <dbReference type="Proteomes" id="UP001500063"/>
    </source>
</evidence>
<reference evidence="1 2" key="1">
    <citation type="journal article" date="2019" name="Int. J. Syst. Evol. Microbiol.">
        <title>The Global Catalogue of Microorganisms (GCM) 10K type strain sequencing project: providing services to taxonomists for standard genome sequencing and annotation.</title>
        <authorList>
            <consortium name="The Broad Institute Genomics Platform"/>
            <consortium name="The Broad Institute Genome Sequencing Center for Infectious Disease"/>
            <person name="Wu L."/>
            <person name="Ma J."/>
        </authorList>
    </citation>
    <scope>NUCLEOTIDE SEQUENCE [LARGE SCALE GENOMIC DNA]</scope>
    <source>
        <strain evidence="1 2">JCM 4565</strain>
    </source>
</reference>
<dbReference type="Proteomes" id="UP001500063">
    <property type="component" value="Unassembled WGS sequence"/>
</dbReference>
<sequence length="71" mass="7791">MLGVGIWTASLAAYYGSAYEWSATMPEEHRKNIEAVEAVEIVLDNGLTGDRCEAGDEGAVPRCRKIRDAFE</sequence>
<accession>A0ABN0XGH6</accession>
<name>A0ABN0XGH6_9ACTN</name>
<dbReference type="RefSeq" id="WP_344120481.1">
    <property type="nucleotide sequence ID" value="NZ_BAAABW010000025.1"/>
</dbReference>
<gene>
    <name evidence="1" type="ORF">GCM10010319_46240</name>
</gene>
<keyword evidence="2" id="KW-1185">Reference proteome</keyword>
<protein>
    <submittedName>
        <fullName evidence="1">Uncharacterized protein</fullName>
    </submittedName>
</protein>
<dbReference type="EMBL" id="BAAABW010000025">
    <property type="protein sequence ID" value="GAA0363220.1"/>
    <property type="molecule type" value="Genomic_DNA"/>
</dbReference>